<reference evidence="1" key="1">
    <citation type="submission" date="2020-04" db="EMBL/GenBank/DDBJ databases">
        <authorList>
            <person name="Chiriac C."/>
            <person name="Salcher M."/>
            <person name="Ghai R."/>
            <person name="Kavagutti S V."/>
        </authorList>
    </citation>
    <scope>NUCLEOTIDE SEQUENCE</scope>
</reference>
<sequence>MTHKFEAGKRVTVIEPGHTYPSFSTMFEKHYFKNTAENPAFPRGTNAIITAVDMHPSPISGGDVALYALAANIDGEVKECIIGETGLVTEITHITHTSNVKFIRLHPNLSLCHWDSKIDMLVINGETLMSSLSAQNVQLREGCTGDVIIRIHNDATGGYGDFRHVGSSRYYARFIGLGIDTHMRFYWDQKMFAHDLRKIVI</sequence>
<gene>
    <name evidence="1" type="ORF">UFOVP450_112</name>
</gene>
<protein>
    <submittedName>
        <fullName evidence="1">Uncharacterized protein</fullName>
    </submittedName>
</protein>
<evidence type="ECO:0000313" key="1">
    <source>
        <dbReference type="EMBL" id="CAB4143329.1"/>
    </source>
</evidence>
<organism evidence="1">
    <name type="scientific">uncultured Caudovirales phage</name>
    <dbReference type="NCBI Taxonomy" id="2100421"/>
    <lineage>
        <taxon>Viruses</taxon>
        <taxon>Duplodnaviria</taxon>
        <taxon>Heunggongvirae</taxon>
        <taxon>Uroviricota</taxon>
        <taxon>Caudoviricetes</taxon>
        <taxon>Peduoviridae</taxon>
        <taxon>Maltschvirus</taxon>
        <taxon>Maltschvirus maltsch</taxon>
    </lineage>
</organism>
<name>A0A6J5MI50_9CAUD</name>
<proteinExistence type="predicted"/>
<dbReference type="EMBL" id="LR796421">
    <property type="protein sequence ID" value="CAB4143329.1"/>
    <property type="molecule type" value="Genomic_DNA"/>
</dbReference>
<accession>A0A6J5MI50</accession>